<dbReference type="InterPro" id="IPR018076">
    <property type="entry name" value="T2SS_GspF_dom"/>
</dbReference>
<evidence type="ECO:0000313" key="8">
    <source>
        <dbReference type="EMBL" id="MCL7748011.1"/>
    </source>
</evidence>
<organism evidence="8 9">
    <name type="scientific">Halalkalibacter alkaliphilus</name>
    <dbReference type="NCBI Taxonomy" id="2917993"/>
    <lineage>
        <taxon>Bacteria</taxon>
        <taxon>Bacillati</taxon>
        <taxon>Bacillota</taxon>
        <taxon>Bacilli</taxon>
        <taxon>Bacillales</taxon>
        <taxon>Bacillaceae</taxon>
        <taxon>Halalkalibacter</taxon>
    </lineage>
</organism>
<dbReference type="PANTHER" id="PTHR35007">
    <property type="entry name" value="INTEGRAL MEMBRANE PROTEIN-RELATED"/>
    <property type="match status" value="1"/>
</dbReference>
<reference evidence="8" key="1">
    <citation type="submission" date="2022-02" db="EMBL/GenBank/DDBJ databases">
        <title>Halalkalibacter sp. nov. isolated from Lonar Lake, India.</title>
        <authorList>
            <person name="Joshi A."/>
            <person name="Thite S."/>
            <person name="Lodha T."/>
        </authorList>
    </citation>
    <scope>NUCLEOTIDE SEQUENCE</scope>
    <source>
        <strain evidence="8">MEB205</strain>
    </source>
</reference>
<comment type="caution">
    <text evidence="8">The sequence shown here is derived from an EMBL/GenBank/DDBJ whole genome shotgun (WGS) entry which is preliminary data.</text>
</comment>
<evidence type="ECO:0000313" key="9">
    <source>
        <dbReference type="Proteomes" id="UP001139150"/>
    </source>
</evidence>
<keyword evidence="4 6" id="KW-1133">Transmembrane helix</keyword>
<evidence type="ECO:0000256" key="3">
    <source>
        <dbReference type="ARBA" id="ARBA00022692"/>
    </source>
</evidence>
<evidence type="ECO:0000259" key="7">
    <source>
        <dbReference type="Pfam" id="PF00482"/>
    </source>
</evidence>
<protein>
    <submittedName>
        <fullName evidence="8">Type II secretion system F family protein</fullName>
    </submittedName>
</protein>
<dbReference type="Pfam" id="PF00482">
    <property type="entry name" value="T2SSF"/>
    <property type="match status" value="1"/>
</dbReference>
<proteinExistence type="predicted"/>
<accession>A0A9X2I4E6</accession>
<dbReference type="EMBL" id="JAKRYL010000012">
    <property type="protein sequence ID" value="MCL7748011.1"/>
    <property type="molecule type" value="Genomic_DNA"/>
</dbReference>
<dbReference type="RefSeq" id="WP_250096904.1">
    <property type="nucleotide sequence ID" value="NZ_JAKRYL010000012.1"/>
</dbReference>
<evidence type="ECO:0000256" key="1">
    <source>
        <dbReference type="ARBA" id="ARBA00004651"/>
    </source>
</evidence>
<sequence>MIEAIIFTAIIGSIVLLLFVMAGKEYSEFIEENKADFQVMFMAPASLKLIDKLKIMEKLSGRRLVSLQQKIAVLYAGKQVQHYTKMFIAQILSVVLLCLLGGGIFALLGGGDKKFLLFAIIFAAIIPYALVKKLEEKTTKRKQNIVFELPEFASKVALLVNAGETVQNAIIRCTTMKADDPNPLYIELNEAVTKLRNGESFGKVMEELSKRCGVQEVSVLTTTILLNYKRGGGELSIALRELSKELWEKRKAISKTRGEEASSKLVFPMVLVFVAVLLIIAYPALRILG</sequence>
<evidence type="ECO:0000256" key="4">
    <source>
        <dbReference type="ARBA" id="ARBA00022989"/>
    </source>
</evidence>
<dbReference type="PANTHER" id="PTHR35007:SF2">
    <property type="entry name" value="PILUS ASSEMBLE PROTEIN"/>
    <property type="match status" value="1"/>
</dbReference>
<keyword evidence="9" id="KW-1185">Reference proteome</keyword>
<feature type="transmembrane region" description="Helical" evidence="6">
    <location>
        <begin position="87"/>
        <end position="109"/>
    </location>
</feature>
<keyword evidence="3 6" id="KW-0812">Transmembrane</keyword>
<feature type="transmembrane region" description="Helical" evidence="6">
    <location>
        <begin position="6"/>
        <end position="23"/>
    </location>
</feature>
<feature type="transmembrane region" description="Helical" evidence="6">
    <location>
        <begin position="265"/>
        <end position="285"/>
    </location>
</feature>
<dbReference type="GO" id="GO:0005886">
    <property type="term" value="C:plasma membrane"/>
    <property type="evidence" value="ECO:0007669"/>
    <property type="project" value="UniProtKB-SubCell"/>
</dbReference>
<feature type="domain" description="Type II secretion system protein GspF" evidence="7">
    <location>
        <begin position="152"/>
        <end position="283"/>
    </location>
</feature>
<dbReference type="AlphaFoldDB" id="A0A9X2I4E6"/>
<name>A0A9X2I4E6_9BACI</name>
<feature type="transmembrane region" description="Helical" evidence="6">
    <location>
        <begin position="115"/>
        <end position="131"/>
    </location>
</feature>
<evidence type="ECO:0000256" key="5">
    <source>
        <dbReference type="ARBA" id="ARBA00023136"/>
    </source>
</evidence>
<dbReference type="Proteomes" id="UP001139150">
    <property type="component" value="Unassembled WGS sequence"/>
</dbReference>
<evidence type="ECO:0000256" key="6">
    <source>
        <dbReference type="SAM" id="Phobius"/>
    </source>
</evidence>
<keyword evidence="5 6" id="KW-0472">Membrane</keyword>
<keyword evidence="2" id="KW-1003">Cell membrane</keyword>
<comment type="subcellular location">
    <subcellularLocation>
        <location evidence="1">Cell membrane</location>
        <topology evidence="1">Multi-pass membrane protein</topology>
    </subcellularLocation>
</comment>
<gene>
    <name evidence="8" type="ORF">MF646_12845</name>
</gene>
<evidence type="ECO:0000256" key="2">
    <source>
        <dbReference type="ARBA" id="ARBA00022475"/>
    </source>
</evidence>